<gene>
    <name evidence="7" type="primary">pepA</name>
    <name evidence="9" type="ORF">A3A35_02655</name>
</gene>
<organism evidence="9 10">
    <name type="scientific">Candidatus Kaiserbacteria bacterium RIFCSPLOWO2_01_FULL_51_21</name>
    <dbReference type="NCBI Taxonomy" id="1798508"/>
    <lineage>
        <taxon>Bacteria</taxon>
        <taxon>Candidatus Kaiseribacteriota</taxon>
    </lineage>
</organism>
<dbReference type="CDD" id="cd00433">
    <property type="entry name" value="Peptidase_M17"/>
    <property type="match status" value="1"/>
</dbReference>
<protein>
    <recommendedName>
        <fullName evidence="7">Probable cytosol aminopeptidase</fullName>
        <ecNumber evidence="7">3.4.11.1</ecNumber>
    </recommendedName>
    <alternativeName>
        <fullName evidence="7">Leucine aminopeptidase</fullName>
        <shortName evidence="7">LAP</shortName>
        <ecNumber evidence="7">3.4.11.10</ecNumber>
    </alternativeName>
    <alternativeName>
        <fullName evidence="7">Leucyl aminopeptidase</fullName>
    </alternativeName>
</protein>
<dbReference type="Gene3D" id="3.40.220.10">
    <property type="entry name" value="Leucine Aminopeptidase, subunit E, domain 1"/>
    <property type="match status" value="1"/>
</dbReference>
<dbReference type="Pfam" id="PF02789">
    <property type="entry name" value="Peptidase_M17_N"/>
    <property type="match status" value="1"/>
</dbReference>
<keyword evidence="5 7" id="KW-0645">Protease</keyword>
<dbReference type="EMBL" id="MFLV01000009">
    <property type="protein sequence ID" value="OGG71797.1"/>
    <property type="molecule type" value="Genomic_DNA"/>
</dbReference>
<dbReference type="AlphaFoldDB" id="A0A1F6EDW1"/>
<dbReference type="STRING" id="1798508.A3A35_02655"/>
<feature type="binding site" evidence="7">
    <location>
        <position position="270"/>
    </location>
    <ligand>
        <name>Mn(2+)</name>
        <dbReference type="ChEBI" id="CHEBI:29035"/>
        <label>2</label>
    </ligand>
</feature>
<evidence type="ECO:0000256" key="5">
    <source>
        <dbReference type="ARBA" id="ARBA00022670"/>
    </source>
</evidence>
<dbReference type="EC" id="3.4.11.10" evidence="7"/>
<feature type="binding site" evidence="7">
    <location>
        <position position="329"/>
    </location>
    <ligand>
        <name>Mn(2+)</name>
        <dbReference type="ChEBI" id="CHEBI:29035"/>
        <label>1</label>
    </ligand>
</feature>
<dbReference type="InterPro" id="IPR023042">
    <property type="entry name" value="Peptidase_M17_leu_NH2_pept"/>
</dbReference>
<feature type="binding site" evidence="7">
    <location>
        <position position="252"/>
    </location>
    <ligand>
        <name>Mn(2+)</name>
        <dbReference type="ChEBI" id="CHEBI:29035"/>
        <label>2</label>
    </ligand>
</feature>
<dbReference type="SUPFAM" id="SSF53187">
    <property type="entry name" value="Zn-dependent exopeptidases"/>
    <property type="match status" value="1"/>
</dbReference>
<keyword evidence="4 7" id="KW-0031">Aminopeptidase</keyword>
<evidence type="ECO:0000256" key="6">
    <source>
        <dbReference type="ARBA" id="ARBA00022801"/>
    </source>
</evidence>
<dbReference type="PANTHER" id="PTHR11963:SF23">
    <property type="entry name" value="CYTOSOL AMINOPEPTIDASE"/>
    <property type="match status" value="1"/>
</dbReference>
<dbReference type="GO" id="GO:0070006">
    <property type="term" value="F:metalloaminopeptidase activity"/>
    <property type="evidence" value="ECO:0007669"/>
    <property type="project" value="InterPro"/>
</dbReference>
<evidence type="ECO:0000256" key="1">
    <source>
        <dbReference type="ARBA" id="ARBA00000135"/>
    </source>
</evidence>
<dbReference type="PROSITE" id="PS00631">
    <property type="entry name" value="CYTOSOL_AP"/>
    <property type="match status" value="1"/>
</dbReference>
<sequence>MIFTTIRESKGKVSTDTTLVSFRQDTNPPALVSSAGGATLFIGIGKREEITHRKLAMLARKVVQISKQHRLKKITIRLDDFHFPKTRALNEKGLAELLAQNFELANFEFTKLKTTPPEGWPVVEELEIIHSNILKNVGMKGLRQGLLRGRLIGEEVNACRTLANTPGGDMTPKALAEAAKEAAKGTKIDVTVLGQKALENLKMGAILGVARGSQEEPQFIIMEYWGAGPSARSARSGQPKPVVLVGKGVTFDSGGLNVKPGDSMYEMHMDMSGGAAVIHAIVLAAKLGLKKNVVGLIPAVENMPSGSSYHPGDVLRSLSGKTIEVLNTDAEGRVILADALTYAKQYQPRLVVDVATLTGAALVALGQHASAILTRDPKLEKLFQELGEESGDYVWPMPLWDEYEEYVKGTFGDVSNIASSGNTRYGGVINGAMFLYQFTKKEDGSAAYPWVHIDMAPRMTSAPSDNLAKGATGEPVRLLLKVIERL</sequence>
<feature type="binding site" evidence="7">
    <location>
        <position position="331"/>
    </location>
    <ligand>
        <name>Mn(2+)</name>
        <dbReference type="ChEBI" id="CHEBI:29035"/>
        <label>2</label>
    </ligand>
</feature>
<dbReference type="PRINTS" id="PR00481">
    <property type="entry name" value="LAMNOPPTDASE"/>
</dbReference>
<feature type="binding site" evidence="7">
    <location>
        <position position="247"/>
    </location>
    <ligand>
        <name>Mn(2+)</name>
        <dbReference type="ChEBI" id="CHEBI:29035"/>
        <label>2</label>
    </ligand>
</feature>
<evidence type="ECO:0000256" key="2">
    <source>
        <dbReference type="ARBA" id="ARBA00000967"/>
    </source>
</evidence>
<feature type="active site" evidence="7">
    <location>
        <position position="333"/>
    </location>
</feature>
<keyword evidence="7" id="KW-0479">Metal-binding</keyword>
<dbReference type="InterPro" id="IPR000819">
    <property type="entry name" value="Peptidase_M17_C"/>
</dbReference>
<dbReference type="Gene3D" id="3.40.630.10">
    <property type="entry name" value="Zn peptidases"/>
    <property type="match status" value="1"/>
</dbReference>
<dbReference type="HAMAP" id="MF_00181">
    <property type="entry name" value="Cytosol_peptidase_M17"/>
    <property type="match status" value="1"/>
</dbReference>
<comment type="cofactor">
    <cofactor evidence="7">
        <name>Mn(2+)</name>
        <dbReference type="ChEBI" id="CHEBI:29035"/>
    </cofactor>
    <text evidence="7">Binds 2 manganese ions per subunit.</text>
</comment>
<comment type="similarity">
    <text evidence="3 7">Belongs to the peptidase M17 family.</text>
</comment>
<dbReference type="Proteomes" id="UP000179115">
    <property type="component" value="Unassembled WGS sequence"/>
</dbReference>
<dbReference type="InterPro" id="IPR043472">
    <property type="entry name" value="Macro_dom-like"/>
</dbReference>
<proteinExistence type="inferred from homology"/>
<keyword evidence="7" id="KW-0963">Cytoplasm</keyword>
<keyword evidence="7" id="KW-0464">Manganese</keyword>
<comment type="caution">
    <text evidence="9">The sequence shown here is derived from an EMBL/GenBank/DDBJ whole genome shotgun (WGS) entry which is preliminary data.</text>
</comment>
<reference evidence="9 10" key="1">
    <citation type="journal article" date="2016" name="Nat. Commun.">
        <title>Thousands of microbial genomes shed light on interconnected biogeochemical processes in an aquifer system.</title>
        <authorList>
            <person name="Anantharaman K."/>
            <person name="Brown C.T."/>
            <person name="Hug L.A."/>
            <person name="Sharon I."/>
            <person name="Castelle C.J."/>
            <person name="Probst A.J."/>
            <person name="Thomas B.C."/>
            <person name="Singh A."/>
            <person name="Wilkins M.J."/>
            <person name="Karaoz U."/>
            <person name="Brodie E.L."/>
            <person name="Williams K.H."/>
            <person name="Hubbard S.S."/>
            <person name="Banfield J.F."/>
        </authorList>
    </citation>
    <scope>NUCLEOTIDE SEQUENCE [LARGE SCALE GENOMIC DNA]</scope>
</reference>
<dbReference type="PANTHER" id="PTHR11963">
    <property type="entry name" value="LEUCINE AMINOPEPTIDASE-RELATED"/>
    <property type="match status" value="1"/>
</dbReference>
<feature type="active site" evidence="7">
    <location>
        <position position="259"/>
    </location>
</feature>
<evidence type="ECO:0000313" key="10">
    <source>
        <dbReference type="Proteomes" id="UP000179115"/>
    </source>
</evidence>
<comment type="catalytic activity">
    <reaction evidence="2 7">
        <text>Release of an N-terminal amino acid, preferentially leucine, but not glutamic or aspartic acids.</text>
        <dbReference type="EC" id="3.4.11.10"/>
    </reaction>
</comment>
<dbReference type="InterPro" id="IPR008283">
    <property type="entry name" value="Peptidase_M17_N"/>
</dbReference>
<comment type="catalytic activity">
    <reaction evidence="1 7">
        <text>Release of an N-terminal amino acid, Xaa-|-Yaa-, in which Xaa is preferably Leu, but may be other amino acids including Pro although not Arg or Lys, and Yaa may be Pro. Amino acid amides and methyl esters are also readily hydrolyzed, but rates on arylamides are exceedingly low.</text>
        <dbReference type="EC" id="3.4.11.1"/>
    </reaction>
</comment>
<feature type="binding site" evidence="7">
    <location>
        <position position="331"/>
    </location>
    <ligand>
        <name>Mn(2+)</name>
        <dbReference type="ChEBI" id="CHEBI:29035"/>
        <label>1</label>
    </ligand>
</feature>
<dbReference type="Pfam" id="PF00883">
    <property type="entry name" value="Peptidase_M17"/>
    <property type="match status" value="1"/>
</dbReference>
<feature type="domain" description="Cytosol aminopeptidase" evidence="8">
    <location>
        <begin position="327"/>
        <end position="334"/>
    </location>
</feature>
<dbReference type="EC" id="3.4.11.1" evidence="7"/>
<comment type="function">
    <text evidence="7">Presumably involved in the processing and regular turnover of intracellular proteins. Catalyzes the removal of unsubstituted N-terminal amino acids from various peptides.</text>
</comment>
<dbReference type="InterPro" id="IPR011356">
    <property type="entry name" value="Leucine_aapep/pepB"/>
</dbReference>
<evidence type="ECO:0000259" key="8">
    <source>
        <dbReference type="PROSITE" id="PS00631"/>
    </source>
</evidence>
<dbReference type="GO" id="GO:0005737">
    <property type="term" value="C:cytoplasm"/>
    <property type="evidence" value="ECO:0007669"/>
    <property type="project" value="UniProtKB-SubCell"/>
</dbReference>
<dbReference type="SUPFAM" id="SSF52949">
    <property type="entry name" value="Macro domain-like"/>
    <property type="match status" value="1"/>
</dbReference>
<accession>A0A1F6EDW1</accession>
<feature type="binding site" evidence="7">
    <location>
        <position position="252"/>
    </location>
    <ligand>
        <name>Mn(2+)</name>
        <dbReference type="ChEBI" id="CHEBI:29035"/>
        <label>1</label>
    </ligand>
</feature>
<name>A0A1F6EDW1_9BACT</name>
<keyword evidence="6 7" id="KW-0378">Hydrolase</keyword>
<dbReference type="GO" id="GO:0030145">
    <property type="term" value="F:manganese ion binding"/>
    <property type="evidence" value="ECO:0007669"/>
    <property type="project" value="UniProtKB-UniRule"/>
</dbReference>
<comment type="subcellular location">
    <subcellularLocation>
        <location evidence="7">Cytoplasm</location>
    </subcellularLocation>
</comment>
<dbReference type="GO" id="GO:0006508">
    <property type="term" value="P:proteolysis"/>
    <property type="evidence" value="ECO:0007669"/>
    <property type="project" value="UniProtKB-KW"/>
</dbReference>
<evidence type="ECO:0000256" key="4">
    <source>
        <dbReference type="ARBA" id="ARBA00022438"/>
    </source>
</evidence>
<evidence type="ECO:0000256" key="7">
    <source>
        <dbReference type="HAMAP-Rule" id="MF_00181"/>
    </source>
</evidence>
<evidence type="ECO:0000256" key="3">
    <source>
        <dbReference type="ARBA" id="ARBA00009528"/>
    </source>
</evidence>
<evidence type="ECO:0000313" key="9">
    <source>
        <dbReference type="EMBL" id="OGG71797.1"/>
    </source>
</evidence>